<dbReference type="Proteomes" id="UP001175211">
    <property type="component" value="Unassembled WGS sequence"/>
</dbReference>
<reference evidence="1" key="1">
    <citation type="submission" date="2023-06" db="EMBL/GenBank/DDBJ databases">
        <authorList>
            <consortium name="Lawrence Berkeley National Laboratory"/>
            <person name="Ahrendt S."/>
            <person name="Sahu N."/>
            <person name="Indic B."/>
            <person name="Wong-Bajracharya J."/>
            <person name="Merenyi Z."/>
            <person name="Ke H.-M."/>
            <person name="Monk M."/>
            <person name="Kocsube S."/>
            <person name="Drula E."/>
            <person name="Lipzen A."/>
            <person name="Balint B."/>
            <person name="Henrissat B."/>
            <person name="Andreopoulos B."/>
            <person name="Martin F.M."/>
            <person name="Harder C.B."/>
            <person name="Rigling D."/>
            <person name="Ford K.L."/>
            <person name="Foster G.D."/>
            <person name="Pangilinan J."/>
            <person name="Papanicolaou A."/>
            <person name="Barry K."/>
            <person name="LaButti K."/>
            <person name="Viragh M."/>
            <person name="Koriabine M."/>
            <person name="Yan M."/>
            <person name="Riley R."/>
            <person name="Champramary S."/>
            <person name="Plett K.L."/>
            <person name="Tsai I.J."/>
            <person name="Slot J."/>
            <person name="Sipos G."/>
            <person name="Plett J."/>
            <person name="Nagy L.G."/>
            <person name="Grigoriev I.V."/>
        </authorList>
    </citation>
    <scope>NUCLEOTIDE SEQUENCE</scope>
    <source>
        <strain evidence="1">CCBAS 213</strain>
    </source>
</reference>
<keyword evidence="2" id="KW-1185">Reference proteome</keyword>
<accession>A0AA39ND07</accession>
<evidence type="ECO:0000313" key="2">
    <source>
        <dbReference type="Proteomes" id="UP001175211"/>
    </source>
</evidence>
<gene>
    <name evidence="1" type="ORF">EV420DRAFT_1476949</name>
</gene>
<proteinExistence type="predicted"/>
<dbReference type="EMBL" id="JAUEPS010000008">
    <property type="protein sequence ID" value="KAK0463238.1"/>
    <property type="molecule type" value="Genomic_DNA"/>
</dbReference>
<comment type="caution">
    <text evidence="1">The sequence shown here is derived from an EMBL/GenBank/DDBJ whole genome shotgun (WGS) entry which is preliminary data.</text>
</comment>
<evidence type="ECO:0000313" key="1">
    <source>
        <dbReference type="EMBL" id="KAK0463238.1"/>
    </source>
</evidence>
<dbReference type="AlphaFoldDB" id="A0AA39ND07"/>
<dbReference type="RefSeq" id="XP_060334704.1">
    <property type="nucleotide sequence ID" value="XM_060469372.1"/>
</dbReference>
<name>A0AA39ND07_ARMTA</name>
<protein>
    <submittedName>
        <fullName evidence="1">Uncharacterized protein</fullName>
    </submittedName>
</protein>
<organism evidence="1 2">
    <name type="scientific">Armillaria tabescens</name>
    <name type="common">Ringless honey mushroom</name>
    <name type="synonym">Agaricus tabescens</name>
    <dbReference type="NCBI Taxonomy" id="1929756"/>
    <lineage>
        <taxon>Eukaryota</taxon>
        <taxon>Fungi</taxon>
        <taxon>Dikarya</taxon>
        <taxon>Basidiomycota</taxon>
        <taxon>Agaricomycotina</taxon>
        <taxon>Agaricomycetes</taxon>
        <taxon>Agaricomycetidae</taxon>
        <taxon>Agaricales</taxon>
        <taxon>Marasmiineae</taxon>
        <taxon>Physalacriaceae</taxon>
        <taxon>Desarmillaria</taxon>
    </lineage>
</organism>
<sequence>MPFTRASTIQVFGALLDAISKGAVRSFDPCAEERLVEMWESERFFGVPKDIAPQENIIPYEFWYDSLPSIIFINVGFLQRDGQEYLSFDTVGPLPAVDTPIFYYSSRGWRDATLIAQTELVWMESNDSSPGGDVTSESRGKIAVMRCLSHSPIYNVLGEPGESGSLVFTKDDGKLIAVGGHAGERYALVQSLEGILDDLRESIPDIRLPPSPVA</sequence>
<dbReference type="GeneID" id="85352920"/>